<dbReference type="RefSeq" id="WP_185048024.1">
    <property type="nucleotide sequence ID" value="NZ_JACHGN010000002.1"/>
</dbReference>
<dbReference type="Gene3D" id="3.40.50.300">
    <property type="entry name" value="P-loop containing nucleotide triphosphate hydrolases"/>
    <property type="match status" value="2"/>
</dbReference>
<feature type="coiled-coil region" evidence="4">
    <location>
        <begin position="664"/>
        <end position="790"/>
    </location>
</feature>
<evidence type="ECO:0000259" key="6">
    <source>
        <dbReference type="Pfam" id="PF13476"/>
    </source>
</evidence>
<feature type="coiled-coil region" evidence="4">
    <location>
        <begin position="365"/>
        <end position="402"/>
    </location>
</feature>
<organism evidence="7 8">
    <name type="scientific">Thermocatellispora tengchongensis</name>
    <dbReference type="NCBI Taxonomy" id="1073253"/>
    <lineage>
        <taxon>Bacteria</taxon>
        <taxon>Bacillati</taxon>
        <taxon>Actinomycetota</taxon>
        <taxon>Actinomycetes</taxon>
        <taxon>Streptosporangiales</taxon>
        <taxon>Streptosporangiaceae</taxon>
        <taxon>Thermocatellispora</taxon>
    </lineage>
</organism>
<gene>
    <name evidence="7" type="ORF">HNP84_000880</name>
</gene>
<feature type="region of interest" description="Disordered" evidence="5">
    <location>
        <begin position="421"/>
        <end position="441"/>
    </location>
</feature>
<accession>A0A840NRC4</accession>
<feature type="domain" description="Rad50/SbcC-type AAA" evidence="6">
    <location>
        <begin position="5"/>
        <end position="172"/>
    </location>
</feature>
<comment type="subunit">
    <text evidence="2">Heterodimer of SbcC and SbcD.</text>
</comment>
<sequence>MRLHRLTLAAFGSFPGRETVDFDALGEAGLFLIHGPTGAGKTTVLDAVCYALYGQVPGQRDHAKSLRCDHAPPDRGPVVELEVTIRGRRLRITRSPAWLRPKLRGAGQVEEKAKARAEELTGTGSWVTLSTRADETGHLIGGLLGMNADQFQQVAMLPQGDFARFLRSDGDERRVLLERLFSVGLYTAVERWLAEHRTETGRARQALRQAVDAVVNRIHGAAGPLLAGVESTDAGDEPMEWARGLVAVAGERVTRAEQACAHSEADLREARARLEAGRALADRRRRHAEALARRAELDARADERADLEAILDEAARAERVLPLILRAGQRAEAAAKAHRLAADALSRALPLVPGEGDDPPSPEELAALERGRRDEIARLAELRDDERRRDALAGDLEATERDLAALAVREAATAERLAVLPERHREAEERREEAGRAAASVPAAEAAHLAATRALAATRRRDALAAELEAARETLAAALAVLPEPPGDGDAKELRAALAAMERDRRERAAALEALRADEERLSEVRAELARLDAEIDVLAEQEAAARADAAELPVRLAAIHDRLAALRGEAAAIPAAEAARQAAAARLDAAGLRDTLAAEWEAAEQVRREATDRAQELRDRVLALRQARIEGMAGELACSLVSGEPCVVCGSEHHPAPAPPVAAASIAEDEAEAQAAYEEAQAERQAAESDAAVLATRLADAEERAEGAEAGEAAGLLAAAEAELARLEAVAEEAGAAEAEAERAERELERARDRAAELDRALAECTSRRTELRAELDRLTARLESARGGDASVAARRDRLTAEAELFAGAGEWAARVAEVAAAWEEARSAVPDGETAERAAHALAEAERELAALRAAASGHDALAAEAARLAAETDELRRTGRDIDRELTAARARRDQLAAEVARLAARLDAARGEDPTLAARLDRLADEAALLGEAAESANAARASAVEASAAGEEAAAAAAEAGFGSVADARAAVRPREEREVRAERLRELDAEAAAVDALLADPELIAAAAQPPPDLAALAERHDAAERAHGEHVSARDQARARRDQLAALTDELARCQAEWRPAEERHRLARTLAELTSGTSADNAYDMRLSSFVLGERLRQVVDAANDRLDHMSGGRYLLQYDVRNTAGSRKRTGGGLGLRVLDAWTGVDRDPATLSGGESFVTSLALALGLADVVTAESGGTEIGTLFVDEGFGTLDEDTLDGVLDILDALRDGGRAIGIVSHVAELRARIPARLSVTKTPTGSTLSLHVHA</sequence>
<reference evidence="7 8" key="1">
    <citation type="submission" date="2020-08" db="EMBL/GenBank/DDBJ databases">
        <title>Genomic Encyclopedia of Type Strains, Phase IV (KMG-IV): sequencing the most valuable type-strain genomes for metagenomic binning, comparative biology and taxonomic classification.</title>
        <authorList>
            <person name="Goeker M."/>
        </authorList>
    </citation>
    <scope>NUCLEOTIDE SEQUENCE [LARGE SCALE GENOMIC DNA]</scope>
    <source>
        <strain evidence="7 8">DSM 45615</strain>
    </source>
</reference>
<evidence type="ECO:0000256" key="4">
    <source>
        <dbReference type="SAM" id="Coils"/>
    </source>
</evidence>
<dbReference type="Pfam" id="PF13476">
    <property type="entry name" value="AAA_23"/>
    <property type="match status" value="1"/>
</dbReference>
<dbReference type="InterPro" id="IPR038729">
    <property type="entry name" value="Rad50/SbcC_AAA"/>
</dbReference>
<keyword evidence="8" id="KW-1185">Reference proteome</keyword>
<dbReference type="PANTHER" id="PTHR32114:SF2">
    <property type="entry name" value="ABC TRANSPORTER ABCH.3"/>
    <property type="match status" value="1"/>
</dbReference>
<comment type="similarity">
    <text evidence="1">Belongs to the SMC family. SbcC subfamily.</text>
</comment>
<evidence type="ECO:0000256" key="2">
    <source>
        <dbReference type="ARBA" id="ARBA00011322"/>
    </source>
</evidence>
<feature type="coiled-coil region" evidence="4">
    <location>
        <begin position="454"/>
        <end position="549"/>
    </location>
</feature>
<evidence type="ECO:0000256" key="1">
    <source>
        <dbReference type="ARBA" id="ARBA00006930"/>
    </source>
</evidence>
<keyword evidence="7" id="KW-0269">Exonuclease</keyword>
<proteinExistence type="inferred from homology"/>
<comment type="caution">
    <text evidence="7">The sequence shown here is derived from an EMBL/GenBank/DDBJ whole genome shotgun (WGS) entry which is preliminary data.</text>
</comment>
<evidence type="ECO:0000256" key="3">
    <source>
        <dbReference type="ARBA" id="ARBA00013368"/>
    </source>
</evidence>
<dbReference type="Pfam" id="PF13558">
    <property type="entry name" value="SbcC_Walker_B"/>
    <property type="match status" value="1"/>
</dbReference>
<dbReference type="GO" id="GO:0016887">
    <property type="term" value="F:ATP hydrolysis activity"/>
    <property type="evidence" value="ECO:0007669"/>
    <property type="project" value="InterPro"/>
</dbReference>
<feature type="coiled-coil region" evidence="4">
    <location>
        <begin position="838"/>
        <end position="917"/>
    </location>
</feature>
<protein>
    <recommendedName>
        <fullName evidence="3">Nuclease SbcCD subunit C</fullName>
    </recommendedName>
</protein>
<keyword evidence="4" id="KW-0175">Coiled coil</keyword>
<dbReference type="GO" id="GO:0004527">
    <property type="term" value="F:exonuclease activity"/>
    <property type="evidence" value="ECO:0007669"/>
    <property type="project" value="UniProtKB-KW"/>
</dbReference>
<feature type="compositionally biased region" description="Basic and acidic residues" evidence="5">
    <location>
        <begin position="421"/>
        <end position="435"/>
    </location>
</feature>
<feature type="coiled-coil region" evidence="4">
    <location>
        <begin position="601"/>
        <end position="628"/>
    </location>
</feature>
<dbReference type="AlphaFoldDB" id="A0A840NRC4"/>
<dbReference type="GO" id="GO:0006302">
    <property type="term" value="P:double-strand break repair"/>
    <property type="evidence" value="ECO:0007669"/>
    <property type="project" value="InterPro"/>
</dbReference>
<dbReference type="InterPro" id="IPR027417">
    <property type="entry name" value="P-loop_NTPase"/>
</dbReference>
<name>A0A840NRC4_9ACTN</name>
<dbReference type="SUPFAM" id="SSF52540">
    <property type="entry name" value="P-loop containing nucleoside triphosphate hydrolases"/>
    <property type="match status" value="1"/>
</dbReference>
<dbReference type="Proteomes" id="UP000578449">
    <property type="component" value="Unassembled WGS sequence"/>
</dbReference>
<evidence type="ECO:0000256" key="5">
    <source>
        <dbReference type="SAM" id="MobiDB-lite"/>
    </source>
</evidence>
<dbReference type="EMBL" id="JACHGN010000002">
    <property type="protein sequence ID" value="MBB5131174.1"/>
    <property type="molecule type" value="Genomic_DNA"/>
</dbReference>
<dbReference type="PANTHER" id="PTHR32114">
    <property type="entry name" value="ABC TRANSPORTER ABCH.3"/>
    <property type="match status" value="1"/>
</dbReference>
<evidence type="ECO:0000313" key="8">
    <source>
        <dbReference type="Proteomes" id="UP000578449"/>
    </source>
</evidence>
<keyword evidence="7" id="KW-0540">Nuclease</keyword>
<evidence type="ECO:0000313" key="7">
    <source>
        <dbReference type="EMBL" id="MBB5131174.1"/>
    </source>
</evidence>
<keyword evidence="7" id="KW-0378">Hydrolase</keyword>